<dbReference type="Proteomes" id="UP001497516">
    <property type="component" value="Chromosome 8"/>
</dbReference>
<accession>A0AAV2GC72</accession>
<protein>
    <submittedName>
        <fullName evidence="1">Uncharacterized protein</fullName>
    </submittedName>
</protein>
<keyword evidence="2" id="KW-1185">Reference proteome</keyword>
<dbReference type="AlphaFoldDB" id="A0AAV2GC72"/>
<proteinExistence type="predicted"/>
<name>A0AAV2GC72_9ROSI</name>
<dbReference type="EMBL" id="OZ034821">
    <property type="protein sequence ID" value="CAL1407927.1"/>
    <property type="molecule type" value="Genomic_DNA"/>
</dbReference>
<organism evidence="1 2">
    <name type="scientific">Linum trigynum</name>
    <dbReference type="NCBI Taxonomy" id="586398"/>
    <lineage>
        <taxon>Eukaryota</taxon>
        <taxon>Viridiplantae</taxon>
        <taxon>Streptophyta</taxon>
        <taxon>Embryophyta</taxon>
        <taxon>Tracheophyta</taxon>
        <taxon>Spermatophyta</taxon>
        <taxon>Magnoliopsida</taxon>
        <taxon>eudicotyledons</taxon>
        <taxon>Gunneridae</taxon>
        <taxon>Pentapetalae</taxon>
        <taxon>rosids</taxon>
        <taxon>fabids</taxon>
        <taxon>Malpighiales</taxon>
        <taxon>Linaceae</taxon>
        <taxon>Linum</taxon>
    </lineage>
</organism>
<dbReference type="PANTHER" id="PTHR37766:SF1">
    <property type="entry name" value="OS01G0897100 PROTEIN"/>
    <property type="match status" value="1"/>
</dbReference>
<evidence type="ECO:0000313" key="2">
    <source>
        <dbReference type="Proteomes" id="UP001497516"/>
    </source>
</evidence>
<reference evidence="1 2" key="1">
    <citation type="submission" date="2024-04" db="EMBL/GenBank/DDBJ databases">
        <authorList>
            <person name="Fracassetti M."/>
        </authorList>
    </citation>
    <scope>NUCLEOTIDE SEQUENCE [LARGE SCALE GENOMIC DNA]</scope>
</reference>
<gene>
    <name evidence="1" type="ORF">LTRI10_LOCUS47561</name>
</gene>
<evidence type="ECO:0000313" key="1">
    <source>
        <dbReference type="EMBL" id="CAL1407927.1"/>
    </source>
</evidence>
<sequence>MVQFLLSNPNSNGDFDGDSELGERWVSLLNQLGSVLWSSMTASGRSEARLLLCNTIGGIESITPSQQPDIFVKLLRTKPT</sequence>
<dbReference type="PANTHER" id="PTHR37766">
    <property type="entry name" value="OS01G0897100 PROTEIN"/>
    <property type="match status" value="1"/>
</dbReference>